<dbReference type="Proteomes" id="UP001321506">
    <property type="component" value="Unassembled WGS sequence"/>
</dbReference>
<comment type="caution">
    <text evidence="3">The sequence shown here is derived from an EMBL/GenBank/DDBJ whole genome shotgun (WGS) entry which is preliminary data.</text>
</comment>
<dbReference type="InterPro" id="IPR002878">
    <property type="entry name" value="ChsH2_C"/>
</dbReference>
<gene>
    <name evidence="3" type="ORF">QF206_00205</name>
</gene>
<accession>A0AAW6T5M6</accession>
<dbReference type="RefSeq" id="WP_281487188.1">
    <property type="nucleotide sequence ID" value="NZ_JASATX010000001.1"/>
</dbReference>
<dbReference type="InterPro" id="IPR052513">
    <property type="entry name" value="Thioester_dehydratase-like"/>
</dbReference>
<dbReference type="Pfam" id="PF12172">
    <property type="entry name" value="zf-ChsH2"/>
    <property type="match status" value="1"/>
</dbReference>
<feature type="domain" description="ChsH2 C-terminal OB-fold" evidence="1">
    <location>
        <begin position="65"/>
        <end position="122"/>
    </location>
</feature>
<dbReference type="AlphaFoldDB" id="A0AAW6T5M6"/>
<feature type="domain" description="ChsH2 rubredoxin-like zinc ribbon" evidence="2">
    <location>
        <begin position="24"/>
        <end position="60"/>
    </location>
</feature>
<evidence type="ECO:0000313" key="4">
    <source>
        <dbReference type="Proteomes" id="UP001321506"/>
    </source>
</evidence>
<dbReference type="InterPro" id="IPR012340">
    <property type="entry name" value="NA-bd_OB-fold"/>
</dbReference>
<protein>
    <submittedName>
        <fullName evidence="3">Zinc ribbon domain-containing protein</fullName>
    </submittedName>
</protein>
<organism evidence="3 4">
    <name type="scientific">Ruicaihuangia caeni</name>
    <dbReference type="NCBI Taxonomy" id="3042517"/>
    <lineage>
        <taxon>Bacteria</taxon>
        <taxon>Bacillati</taxon>
        <taxon>Actinomycetota</taxon>
        <taxon>Actinomycetes</taxon>
        <taxon>Micrococcales</taxon>
        <taxon>Microbacteriaceae</taxon>
        <taxon>Ruicaihuangia</taxon>
    </lineage>
</organism>
<reference evidence="3 4" key="1">
    <citation type="submission" date="2023-04" db="EMBL/GenBank/DDBJ databases">
        <title>Klugiella caeni sp. nov. isolated from the sludge of biochemical tank.</title>
        <authorList>
            <person name="Geng K."/>
        </authorList>
    </citation>
    <scope>NUCLEOTIDE SEQUENCE [LARGE SCALE GENOMIC DNA]</scope>
    <source>
        <strain evidence="3 4">YN-L-19</strain>
    </source>
</reference>
<dbReference type="SUPFAM" id="SSF50249">
    <property type="entry name" value="Nucleic acid-binding proteins"/>
    <property type="match status" value="1"/>
</dbReference>
<evidence type="ECO:0000259" key="1">
    <source>
        <dbReference type="Pfam" id="PF01796"/>
    </source>
</evidence>
<dbReference type="Gene3D" id="6.10.30.10">
    <property type="match status" value="1"/>
</dbReference>
<proteinExistence type="predicted"/>
<dbReference type="PANTHER" id="PTHR34075">
    <property type="entry name" value="BLR3430 PROTEIN"/>
    <property type="match status" value="1"/>
</dbReference>
<sequence length="138" mass="15183">MPDASGSSVPRPGLVTTPLTQAYWQAASEGRLLLQRCLDCGQAQHYPRSLCAKCWSRQVESFDGSGRGRIVTFTDITMPGHPAWLEEAPYTIAIIELEEGPRLLARVDPPTAVTVGDLVRLANPDRDGIHRFEVIREG</sequence>
<evidence type="ECO:0000259" key="2">
    <source>
        <dbReference type="Pfam" id="PF12172"/>
    </source>
</evidence>
<name>A0AAW6T5M6_9MICO</name>
<dbReference type="InterPro" id="IPR022002">
    <property type="entry name" value="ChsH2_Znr"/>
</dbReference>
<keyword evidence="4" id="KW-1185">Reference proteome</keyword>
<dbReference type="PANTHER" id="PTHR34075:SF5">
    <property type="entry name" value="BLR3430 PROTEIN"/>
    <property type="match status" value="1"/>
</dbReference>
<dbReference type="Pfam" id="PF01796">
    <property type="entry name" value="OB_ChsH2_C"/>
    <property type="match status" value="1"/>
</dbReference>
<dbReference type="EMBL" id="JASATX010000001">
    <property type="protein sequence ID" value="MDI2097390.1"/>
    <property type="molecule type" value="Genomic_DNA"/>
</dbReference>
<evidence type="ECO:0000313" key="3">
    <source>
        <dbReference type="EMBL" id="MDI2097390.1"/>
    </source>
</evidence>